<keyword evidence="3" id="KW-1185">Reference proteome</keyword>
<comment type="caution">
    <text evidence="2">The sequence shown here is derived from an EMBL/GenBank/DDBJ whole genome shotgun (WGS) entry which is preliminary data.</text>
</comment>
<evidence type="ECO:0008006" key="4">
    <source>
        <dbReference type="Google" id="ProtNLM"/>
    </source>
</evidence>
<organism evidence="2 3">
    <name type="scientific">Cymbomonas tetramitiformis</name>
    <dbReference type="NCBI Taxonomy" id="36881"/>
    <lineage>
        <taxon>Eukaryota</taxon>
        <taxon>Viridiplantae</taxon>
        <taxon>Chlorophyta</taxon>
        <taxon>Pyramimonadophyceae</taxon>
        <taxon>Pyramimonadales</taxon>
        <taxon>Pyramimonadaceae</taxon>
        <taxon>Cymbomonas</taxon>
    </lineage>
</organism>
<accession>A0AAE0KXZ8</accession>
<dbReference type="Gene3D" id="2.60.120.260">
    <property type="entry name" value="Galactose-binding domain-like"/>
    <property type="match status" value="1"/>
</dbReference>
<dbReference type="EMBL" id="LGRX02014243">
    <property type="protein sequence ID" value="KAK3264948.1"/>
    <property type="molecule type" value="Genomic_DNA"/>
</dbReference>
<sequence length="300" mass="32536">MLKAAVLFAIITSTVKLSSCGCNAGFKEVYQTSSPTGNVGACPVPEKKCGHKHNDLYSVACCRGSFWGGFSSNNCDLYTRSFCGRYKYWQAKAICDDHHAWVCGVRHHERGCNVISCGTNEYFWSSSTSSDLLEEYIGLEGDATGTFPTGWARYANNGTTGLLSSNITFFSSYASSFHGTGSQLIEAHAAGHALPLYAGREYHFSFAVYSTGSSSQTLRSEFLVYPSDLWTAGGSTLGGANTSSDSDSGFVKYHCTSKVNEWESFIHILTPSQTYDNVRVNLGPVGDENDLLYIDATIIG</sequence>
<dbReference type="Proteomes" id="UP001190700">
    <property type="component" value="Unassembled WGS sequence"/>
</dbReference>
<evidence type="ECO:0000256" key="1">
    <source>
        <dbReference type="SAM" id="SignalP"/>
    </source>
</evidence>
<dbReference type="AlphaFoldDB" id="A0AAE0KXZ8"/>
<evidence type="ECO:0000313" key="3">
    <source>
        <dbReference type="Proteomes" id="UP001190700"/>
    </source>
</evidence>
<gene>
    <name evidence="2" type="ORF">CYMTET_26340</name>
</gene>
<proteinExistence type="predicted"/>
<keyword evidence="1" id="KW-0732">Signal</keyword>
<reference evidence="2 3" key="1">
    <citation type="journal article" date="2015" name="Genome Biol. Evol.">
        <title>Comparative Genomics of a Bacterivorous Green Alga Reveals Evolutionary Causalities and Consequences of Phago-Mixotrophic Mode of Nutrition.</title>
        <authorList>
            <person name="Burns J.A."/>
            <person name="Paasch A."/>
            <person name="Narechania A."/>
            <person name="Kim E."/>
        </authorList>
    </citation>
    <scope>NUCLEOTIDE SEQUENCE [LARGE SCALE GENOMIC DNA]</scope>
    <source>
        <strain evidence="2 3">PLY_AMNH</strain>
    </source>
</reference>
<feature type="signal peptide" evidence="1">
    <location>
        <begin position="1"/>
        <end position="20"/>
    </location>
</feature>
<feature type="chain" id="PRO_5042115550" description="CBM-cenC domain-containing protein" evidence="1">
    <location>
        <begin position="21"/>
        <end position="300"/>
    </location>
</feature>
<evidence type="ECO:0000313" key="2">
    <source>
        <dbReference type="EMBL" id="KAK3264948.1"/>
    </source>
</evidence>
<name>A0AAE0KXZ8_9CHLO</name>
<protein>
    <recommendedName>
        <fullName evidence="4">CBM-cenC domain-containing protein</fullName>
    </recommendedName>
</protein>